<accession>A0A916WRA5</accession>
<dbReference type="AlphaFoldDB" id="A0A916WRA5"/>
<evidence type="ECO:0000313" key="2">
    <source>
        <dbReference type="Proteomes" id="UP000621454"/>
    </source>
</evidence>
<reference evidence="1" key="1">
    <citation type="journal article" date="2014" name="Int. J. Syst. Evol. Microbiol.">
        <title>Complete genome sequence of Corynebacterium casei LMG S-19264T (=DSM 44701T), isolated from a smear-ripened cheese.</title>
        <authorList>
            <consortium name="US DOE Joint Genome Institute (JGI-PGF)"/>
            <person name="Walter F."/>
            <person name="Albersmeier A."/>
            <person name="Kalinowski J."/>
            <person name="Ruckert C."/>
        </authorList>
    </citation>
    <scope>NUCLEOTIDE SEQUENCE</scope>
    <source>
        <strain evidence="1">CGMCC 1.12827</strain>
    </source>
</reference>
<gene>
    <name evidence="1" type="ORF">GCM10011489_08350</name>
</gene>
<protein>
    <submittedName>
        <fullName evidence="1">Uncharacterized protein</fullName>
    </submittedName>
</protein>
<keyword evidence="2" id="KW-1185">Reference proteome</keyword>
<proteinExistence type="predicted"/>
<sequence>MNPKLPAAVKLSQLSAALEMLGITAGTVTAIEFDFLGPMKVTLLVKDSHGDVIQQGNGLLHTTVEIPIERDVS</sequence>
<dbReference type="RefSeq" id="WP_188585332.1">
    <property type="nucleotide sequence ID" value="NZ_BMGC01000004.1"/>
</dbReference>
<dbReference type="EMBL" id="BMGC01000004">
    <property type="protein sequence ID" value="GGB22486.1"/>
    <property type="molecule type" value="Genomic_DNA"/>
</dbReference>
<dbReference type="Proteomes" id="UP000621454">
    <property type="component" value="Unassembled WGS sequence"/>
</dbReference>
<comment type="caution">
    <text evidence="1">The sequence shown here is derived from an EMBL/GenBank/DDBJ whole genome shotgun (WGS) entry which is preliminary data.</text>
</comment>
<name>A0A916WRA5_9ACTN</name>
<evidence type="ECO:0000313" key="1">
    <source>
        <dbReference type="EMBL" id="GGB22486.1"/>
    </source>
</evidence>
<organism evidence="1 2">
    <name type="scientific">Gordonia jinhuaensis</name>
    <dbReference type="NCBI Taxonomy" id="1517702"/>
    <lineage>
        <taxon>Bacteria</taxon>
        <taxon>Bacillati</taxon>
        <taxon>Actinomycetota</taxon>
        <taxon>Actinomycetes</taxon>
        <taxon>Mycobacteriales</taxon>
        <taxon>Gordoniaceae</taxon>
        <taxon>Gordonia</taxon>
    </lineage>
</organism>
<reference evidence="1" key="2">
    <citation type="submission" date="2020-09" db="EMBL/GenBank/DDBJ databases">
        <authorList>
            <person name="Sun Q."/>
            <person name="Zhou Y."/>
        </authorList>
    </citation>
    <scope>NUCLEOTIDE SEQUENCE</scope>
    <source>
        <strain evidence="1">CGMCC 1.12827</strain>
    </source>
</reference>